<sequence>MVEQVTLLCQRMAVGTHPNLSCQRVRPRQLWSCRSKFLGCEYQSLQTFRTSKAAREDLATEIMSDLAMAQQGEGPFLMGVSATGGLYWRDHLKYKRSRRGTDATSVLTAFCSRSRLPLSLSFQSTRASAARRTLPRYRAWAIVGNRKELTSWSSWCSTKKAARQEA</sequence>
<gene>
    <name evidence="1" type="ORF">M427DRAFT_157093</name>
</gene>
<dbReference type="Proteomes" id="UP000070544">
    <property type="component" value="Unassembled WGS sequence"/>
</dbReference>
<proteinExistence type="predicted"/>
<evidence type="ECO:0000313" key="1">
    <source>
        <dbReference type="EMBL" id="KXS12683.1"/>
    </source>
</evidence>
<keyword evidence="2" id="KW-1185">Reference proteome</keyword>
<name>A0A139A8H0_GONPJ</name>
<dbReference type="EMBL" id="KQ965785">
    <property type="protein sequence ID" value="KXS12683.1"/>
    <property type="molecule type" value="Genomic_DNA"/>
</dbReference>
<accession>A0A139A8H0</accession>
<organism evidence="1 2">
    <name type="scientific">Gonapodya prolifera (strain JEL478)</name>
    <name type="common">Monoblepharis prolifera</name>
    <dbReference type="NCBI Taxonomy" id="1344416"/>
    <lineage>
        <taxon>Eukaryota</taxon>
        <taxon>Fungi</taxon>
        <taxon>Fungi incertae sedis</taxon>
        <taxon>Chytridiomycota</taxon>
        <taxon>Chytridiomycota incertae sedis</taxon>
        <taxon>Monoblepharidomycetes</taxon>
        <taxon>Monoblepharidales</taxon>
        <taxon>Gonapodyaceae</taxon>
        <taxon>Gonapodya</taxon>
    </lineage>
</organism>
<evidence type="ECO:0000313" key="2">
    <source>
        <dbReference type="Proteomes" id="UP000070544"/>
    </source>
</evidence>
<dbReference type="AlphaFoldDB" id="A0A139A8H0"/>
<reference evidence="1 2" key="1">
    <citation type="journal article" date="2015" name="Genome Biol. Evol.">
        <title>Phylogenomic analyses indicate that early fungi evolved digesting cell walls of algal ancestors of land plants.</title>
        <authorList>
            <person name="Chang Y."/>
            <person name="Wang S."/>
            <person name="Sekimoto S."/>
            <person name="Aerts A.L."/>
            <person name="Choi C."/>
            <person name="Clum A."/>
            <person name="LaButti K.M."/>
            <person name="Lindquist E.A."/>
            <person name="Yee Ngan C."/>
            <person name="Ohm R.A."/>
            <person name="Salamov A.A."/>
            <person name="Grigoriev I.V."/>
            <person name="Spatafora J.W."/>
            <person name="Berbee M.L."/>
        </authorList>
    </citation>
    <scope>NUCLEOTIDE SEQUENCE [LARGE SCALE GENOMIC DNA]</scope>
    <source>
        <strain evidence="1 2">JEL478</strain>
    </source>
</reference>
<protein>
    <submittedName>
        <fullName evidence="1">Uncharacterized protein</fullName>
    </submittedName>
</protein>